<dbReference type="Gene3D" id="2.40.160.20">
    <property type="match status" value="1"/>
</dbReference>
<evidence type="ECO:0000313" key="3">
    <source>
        <dbReference type="EMBL" id="MBL6448406.1"/>
    </source>
</evidence>
<gene>
    <name evidence="3" type="ORF">JMN32_18985</name>
</gene>
<organism evidence="3 4">
    <name type="scientific">Fulvivirga marina</name>
    <dbReference type="NCBI Taxonomy" id="2494733"/>
    <lineage>
        <taxon>Bacteria</taxon>
        <taxon>Pseudomonadati</taxon>
        <taxon>Bacteroidota</taxon>
        <taxon>Cytophagia</taxon>
        <taxon>Cytophagales</taxon>
        <taxon>Fulvivirgaceae</taxon>
        <taxon>Fulvivirga</taxon>
    </lineage>
</organism>
<dbReference type="Pfam" id="PF13505">
    <property type="entry name" value="OMP_b-brl"/>
    <property type="match status" value="1"/>
</dbReference>
<dbReference type="InterPro" id="IPR011250">
    <property type="entry name" value="OMP/PagP_B-barrel"/>
</dbReference>
<keyword evidence="1" id="KW-0732">Signal</keyword>
<protein>
    <submittedName>
        <fullName evidence="3">Outer membrane beta-barrel protein</fullName>
    </submittedName>
</protein>
<dbReference type="SUPFAM" id="SSF56925">
    <property type="entry name" value="OMPA-like"/>
    <property type="match status" value="1"/>
</dbReference>
<keyword evidence="4" id="KW-1185">Reference proteome</keyword>
<comment type="caution">
    <text evidence="3">The sequence shown here is derived from an EMBL/GenBank/DDBJ whole genome shotgun (WGS) entry which is preliminary data.</text>
</comment>
<sequence>MTYSHKKRLNKTLNFLIAFLAITTISFSQVQGQGFYLRAGGGYSLQSAKTEFNNADPNELTGIKQSTEVTVSADGSTTNVKSLNGSLGAGFKGNITGGYMFNPYIGAELGINYFHGDETVIGKLSSPVMNSEEVAYIRGVDLSPAIIVTPGFEGINPYARVGLLITAAGDLTIETSADIINGGGAGTDIALRAESEVTAKFSIGYVAAVGILLPVNDRISLFGEAEFKSFTIKSDEAEIKSFTTSAISDGQSVLVPGQQLEDMPVSEKKFIFKDDYTFSNTTPQPEDQPTTIPSQEVNASGAGINIGIRISF</sequence>
<dbReference type="RefSeq" id="WP_202857942.1">
    <property type="nucleotide sequence ID" value="NZ_JAEUGD010000061.1"/>
</dbReference>
<evidence type="ECO:0000256" key="1">
    <source>
        <dbReference type="ARBA" id="ARBA00022729"/>
    </source>
</evidence>
<accession>A0A937G4R2</accession>
<dbReference type="InterPro" id="IPR027385">
    <property type="entry name" value="Beta-barrel_OMP"/>
</dbReference>
<name>A0A937G4R2_9BACT</name>
<dbReference type="AlphaFoldDB" id="A0A937G4R2"/>
<feature type="domain" description="Outer membrane protein beta-barrel" evidence="2">
    <location>
        <begin position="18"/>
        <end position="205"/>
    </location>
</feature>
<dbReference type="EMBL" id="JAEUGD010000061">
    <property type="protein sequence ID" value="MBL6448406.1"/>
    <property type="molecule type" value="Genomic_DNA"/>
</dbReference>
<dbReference type="Proteomes" id="UP000614216">
    <property type="component" value="Unassembled WGS sequence"/>
</dbReference>
<reference evidence="3" key="1">
    <citation type="submission" date="2021-01" db="EMBL/GenBank/DDBJ databases">
        <title>Fulvivirga kasyanovii gen. nov., sp nov., a novel member of the phylum Bacteroidetes isolated from seawater in a mussel farm.</title>
        <authorList>
            <person name="Zhao L.-H."/>
            <person name="Wang Z.-J."/>
        </authorList>
    </citation>
    <scope>NUCLEOTIDE SEQUENCE</scope>
    <source>
        <strain evidence="3">29W222</strain>
    </source>
</reference>
<proteinExistence type="predicted"/>
<evidence type="ECO:0000259" key="2">
    <source>
        <dbReference type="Pfam" id="PF13505"/>
    </source>
</evidence>
<evidence type="ECO:0000313" key="4">
    <source>
        <dbReference type="Proteomes" id="UP000614216"/>
    </source>
</evidence>